<dbReference type="KEGG" id="nai:NECAME_09529"/>
<proteinExistence type="predicted"/>
<dbReference type="PANTHER" id="PTHR47027">
    <property type="entry name" value="REVERSE TRANSCRIPTASE DOMAIN-CONTAINING PROTEIN"/>
    <property type="match status" value="1"/>
</dbReference>
<evidence type="ECO:0000313" key="1">
    <source>
        <dbReference type="EMBL" id="KAK6750817.1"/>
    </source>
</evidence>
<accession>A0ABR1DK25</accession>
<dbReference type="EMBL" id="JAVFWL010000004">
    <property type="protein sequence ID" value="KAK6750817.1"/>
    <property type="molecule type" value="Genomic_DNA"/>
</dbReference>
<comment type="caution">
    <text evidence="1">The sequence shown here is derived from an EMBL/GenBank/DDBJ whole genome shotgun (WGS) entry which is preliminary data.</text>
</comment>
<dbReference type="Proteomes" id="UP001303046">
    <property type="component" value="Unassembled WGS sequence"/>
</dbReference>
<organism evidence="1 2">
    <name type="scientific">Necator americanus</name>
    <name type="common">Human hookworm</name>
    <dbReference type="NCBI Taxonomy" id="51031"/>
    <lineage>
        <taxon>Eukaryota</taxon>
        <taxon>Metazoa</taxon>
        <taxon>Ecdysozoa</taxon>
        <taxon>Nematoda</taxon>
        <taxon>Chromadorea</taxon>
        <taxon>Rhabditida</taxon>
        <taxon>Rhabditina</taxon>
        <taxon>Rhabditomorpha</taxon>
        <taxon>Strongyloidea</taxon>
        <taxon>Ancylostomatidae</taxon>
        <taxon>Bunostominae</taxon>
        <taxon>Necator</taxon>
    </lineage>
</organism>
<evidence type="ECO:0000313" key="2">
    <source>
        <dbReference type="Proteomes" id="UP001303046"/>
    </source>
</evidence>
<keyword evidence="2" id="KW-1185">Reference proteome</keyword>
<name>A0ABR1DK25_NECAM</name>
<sequence>MLVNVTPIDIREVALCTGLYNCRALNQCGFVKEDCSTIDTILLEEHREKNSGVHVALLGLEKAFNRVQHDLLWMSVRSHRLLEEDVRWTKLLYAKSTRVVLCAAGTSRPFLVQAVHQSSALSPLLFILCIYSITKEIQKQHQWTLLFTDNVTLWSESRDDLQKQCGQRIEDGSTRVDGTKLDKMDCLKYLESEVTFTGGIDKEGRARVNAAWMKWKMATGDEKVPVRLKPKTCRTVVRPVALHGCD</sequence>
<reference evidence="1 2" key="1">
    <citation type="submission" date="2023-08" db="EMBL/GenBank/DDBJ databases">
        <title>A Necator americanus chromosomal reference genome.</title>
        <authorList>
            <person name="Ilik V."/>
            <person name="Petrzelkova K.J."/>
            <person name="Pardy F."/>
            <person name="Fuh T."/>
            <person name="Niatou-Singa F.S."/>
            <person name="Gouil Q."/>
            <person name="Baker L."/>
            <person name="Ritchie M.E."/>
            <person name="Jex A.R."/>
            <person name="Gazzola D."/>
            <person name="Li H."/>
            <person name="Toshio Fujiwara R."/>
            <person name="Zhan B."/>
            <person name="Aroian R.V."/>
            <person name="Pafco B."/>
            <person name="Schwarz E.M."/>
        </authorList>
    </citation>
    <scope>NUCLEOTIDE SEQUENCE [LARGE SCALE GENOMIC DNA]</scope>
    <source>
        <strain evidence="1 2">Aroian</strain>
        <tissue evidence="1">Whole animal</tissue>
    </source>
</reference>
<protein>
    <submittedName>
        <fullName evidence="1">Uncharacterized protein</fullName>
    </submittedName>
</protein>
<dbReference type="Pfam" id="PF00078">
    <property type="entry name" value="RVT_1"/>
    <property type="match status" value="1"/>
</dbReference>
<dbReference type="InterPro" id="IPR000477">
    <property type="entry name" value="RT_dom"/>
</dbReference>
<dbReference type="PANTHER" id="PTHR47027:SF20">
    <property type="entry name" value="REVERSE TRANSCRIPTASE-LIKE PROTEIN WITH RNA-DIRECTED DNA POLYMERASE DOMAIN"/>
    <property type="match status" value="1"/>
</dbReference>
<dbReference type="CTD" id="25349558"/>
<gene>
    <name evidence="1" type="primary">Necator_chrIV.g15950</name>
    <name evidence="1" type="ORF">RB195_002655</name>
</gene>